<name>A0A2A9CQW5_9ACTN</name>
<keyword evidence="3" id="KW-0808">Transferase</keyword>
<dbReference type="Gene3D" id="3.20.20.70">
    <property type="entry name" value="Aldolase class I"/>
    <property type="match status" value="1"/>
</dbReference>
<dbReference type="Pfam" id="PF04055">
    <property type="entry name" value="Radical_SAM"/>
    <property type="match status" value="1"/>
</dbReference>
<dbReference type="SMART" id="SM00729">
    <property type="entry name" value="Elp3"/>
    <property type="match status" value="1"/>
</dbReference>
<dbReference type="SUPFAM" id="SSF102114">
    <property type="entry name" value="Radical SAM enzymes"/>
    <property type="match status" value="1"/>
</dbReference>
<proteinExistence type="predicted"/>
<evidence type="ECO:0000256" key="6">
    <source>
        <dbReference type="ARBA" id="ARBA00023004"/>
    </source>
</evidence>
<keyword evidence="6" id="KW-0408">Iron</keyword>
<dbReference type="CDD" id="cd01335">
    <property type="entry name" value="Radical_SAM"/>
    <property type="match status" value="1"/>
</dbReference>
<evidence type="ECO:0000256" key="4">
    <source>
        <dbReference type="ARBA" id="ARBA00022691"/>
    </source>
</evidence>
<dbReference type="InterPro" id="IPR051198">
    <property type="entry name" value="BchE-like"/>
</dbReference>
<dbReference type="GO" id="GO:0046872">
    <property type="term" value="F:metal ion binding"/>
    <property type="evidence" value="ECO:0007669"/>
    <property type="project" value="UniProtKB-KW"/>
</dbReference>
<dbReference type="Gene3D" id="3.40.50.280">
    <property type="entry name" value="Cobalamin-binding domain"/>
    <property type="match status" value="1"/>
</dbReference>
<dbReference type="InterPro" id="IPR006638">
    <property type="entry name" value="Elp3/MiaA/NifB-like_rSAM"/>
</dbReference>
<dbReference type="SFLD" id="SFLDG01082">
    <property type="entry name" value="B12-binding_domain_containing"/>
    <property type="match status" value="1"/>
</dbReference>
<dbReference type="InterPro" id="IPR007197">
    <property type="entry name" value="rSAM"/>
</dbReference>
<dbReference type="GO" id="GO:0051539">
    <property type="term" value="F:4 iron, 4 sulfur cluster binding"/>
    <property type="evidence" value="ECO:0007669"/>
    <property type="project" value="UniProtKB-KW"/>
</dbReference>
<dbReference type="SFLD" id="SFLDG01123">
    <property type="entry name" value="methyltransferase_(Class_B)"/>
    <property type="match status" value="1"/>
</dbReference>
<dbReference type="Pfam" id="PF02310">
    <property type="entry name" value="B12-binding"/>
    <property type="match status" value="1"/>
</dbReference>
<feature type="domain" description="Radical SAM core" evidence="9">
    <location>
        <begin position="176"/>
        <end position="391"/>
    </location>
</feature>
<organism evidence="10 11">
    <name type="scientific">Propionicimonas paludicola</name>
    <dbReference type="NCBI Taxonomy" id="185243"/>
    <lineage>
        <taxon>Bacteria</taxon>
        <taxon>Bacillati</taxon>
        <taxon>Actinomycetota</taxon>
        <taxon>Actinomycetes</taxon>
        <taxon>Propionibacteriales</taxon>
        <taxon>Nocardioidaceae</taxon>
        <taxon>Propionicimonas</taxon>
    </lineage>
</organism>
<dbReference type="PROSITE" id="PS51332">
    <property type="entry name" value="B12_BINDING"/>
    <property type="match status" value="1"/>
</dbReference>
<dbReference type="GO" id="GO:0031419">
    <property type="term" value="F:cobalamin binding"/>
    <property type="evidence" value="ECO:0007669"/>
    <property type="project" value="InterPro"/>
</dbReference>
<gene>
    <name evidence="10" type="ORF">ATK74_1412</name>
</gene>
<keyword evidence="7" id="KW-0411">Iron-sulfur</keyword>
<evidence type="ECO:0000256" key="2">
    <source>
        <dbReference type="ARBA" id="ARBA00022603"/>
    </source>
</evidence>
<dbReference type="EMBL" id="PDJC01000001">
    <property type="protein sequence ID" value="PFG16857.1"/>
    <property type="molecule type" value="Genomic_DNA"/>
</dbReference>
<dbReference type="GO" id="GO:0005829">
    <property type="term" value="C:cytosol"/>
    <property type="evidence" value="ECO:0007669"/>
    <property type="project" value="TreeGrafter"/>
</dbReference>
<keyword evidence="4" id="KW-0949">S-adenosyl-L-methionine</keyword>
<evidence type="ECO:0000256" key="1">
    <source>
        <dbReference type="ARBA" id="ARBA00001966"/>
    </source>
</evidence>
<evidence type="ECO:0000313" key="10">
    <source>
        <dbReference type="EMBL" id="PFG16857.1"/>
    </source>
</evidence>
<dbReference type="PANTHER" id="PTHR43409">
    <property type="entry name" value="ANAEROBIC MAGNESIUM-PROTOPORPHYRIN IX MONOMETHYL ESTER CYCLASE-RELATED"/>
    <property type="match status" value="1"/>
</dbReference>
<evidence type="ECO:0000259" key="9">
    <source>
        <dbReference type="PROSITE" id="PS51918"/>
    </source>
</evidence>
<evidence type="ECO:0000313" key="11">
    <source>
        <dbReference type="Proteomes" id="UP000226079"/>
    </source>
</evidence>
<dbReference type="InterPro" id="IPR058240">
    <property type="entry name" value="rSAM_sf"/>
</dbReference>
<keyword evidence="5" id="KW-0479">Metal-binding</keyword>
<comment type="caution">
    <text evidence="10">The sequence shown here is derived from an EMBL/GenBank/DDBJ whole genome shotgun (WGS) entry which is preliminary data.</text>
</comment>
<dbReference type="PANTHER" id="PTHR43409:SF7">
    <property type="entry name" value="BLL1977 PROTEIN"/>
    <property type="match status" value="1"/>
</dbReference>
<dbReference type="GO" id="GO:0003824">
    <property type="term" value="F:catalytic activity"/>
    <property type="evidence" value="ECO:0007669"/>
    <property type="project" value="InterPro"/>
</dbReference>
<dbReference type="OrthoDB" id="5298546at2"/>
<evidence type="ECO:0000256" key="3">
    <source>
        <dbReference type="ARBA" id="ARBA00022679"/>
    </source>
</evidence>
<keyword evidence="11" id="KW-1185">Reference proteome</keyword>
<keyword evidence="2" id="KW-0489">Methyltransferase</keyword>
<reference evidence="10 11" key="1">
    <citation type="submission" date="2017-10" db="EMBL/GenBank/DDBJ databases">
        <title>Sequencing the genomes of 1000 actinobacteria strains.</title>
        <authorList>
            <person name="Klenk H.-P."/>
        </authorList>
    </citation>
    <scope>NUCLEOTIDE SEQUENCE [LARGE SCALE GENOMIC DNA]</scope>
    <source>
        <strain evidence="10 11">DSM 15597</strain>
    </source>
</reference>
<dbReference type="InterPro" id="IPR036724">
    <property type="entry name" value="Cobalamin-bd_sf"/>
</dbReference>
<dbReference type="RefSeq" id="WP_098460351.1">
    <property type="nucleotide sequence ID" value="NZ_PDJC01000001.1"/>
</dbReference>
<dbReference type="InterPro" id="IPR006158">
    <property type="entry name" value="Cobalamin-bd"/>
</dbReference>
<evidence type="ECO:0000259" key="8">
    <source>
        <dbReference type="PROSITE" id="PS51332"/>
    </source>
</evidence>
<evidence type="ECO:0000256" key="5">
    <source>
        <dbReference type="ARBA" id="ARBA00022723"/>
    </source>
</evidence>
<dbReference type="SFLD" id="SFLDS00029">
    <property type="entry name" value="Radical_SAM"/>
    <property type="match status" value="1"/>
</dbReference>
<protein>
    <submittedName>
        <fullName evidence="10">Radical SAM superfamily enzyme YgiQ (UPF0313 family)</fullName>
    </submittedName>
</protein>
<dbReference type="InterPro" id="IPR013785">
    <property type="entry name" value="Aldolase_TIM"/>
</dbReference>
<accession>A0A2A9CQW5</accession>
<dbReference type="PROSITE" id="PS51918">
    <property type="entry name" value="RADICAL_SAM"/>
    <property type="match status" value="1"/>
</dbReference>
<feature type="domain" description="B12-binding" evidence="8">
    <location>
        <begin position="1"/>
        <end position="139"/>
    </location>
</feature>
<dbReference type="AlphaFoldDB" id="A0A2A9CQW5"/>
<evidence type="ECO:0000256" key="7">
    <source>
        <dbReference type="ARBA" id="ARBA00023014"/>
    </source>
</evidence>
<dbReference type="InterPro" id="IPR034466">
    <property type="entry name" value="Methyltransferase_Class_B"/>
</dbReference>
<sequence>MKVLLVRPRPDPRSINLQSFMICEPLELETLAAHLQHLGHTVDLVDLILERKPLTWFVTQASYDLVGLTGYINHVQVIKQLARDVKRVSPRTRVVVGGVHAEVLPGDFADPAVDHIVWVNGARTIGEIASGLSAAEAAALPGVWGSGRPRPVLVHDKRLFPDRQITARYRDRYNYIYHDRCATLKTSFGCPFTCRFCFCTQIAPYAERDLDEVMDELEQIAEPNVFIVDDDFLSRPYRVKAFCDALDARGIHKRFIAFGRADYIVKHPEDVTLLAAHGFDAFFVGIESFRSSELDDYDKRTSVEQNVAAVRVLEAAGVQCYAGMITGEDWGRADFDSLVEFLNQFEHPMVNIQPITPMPGTPLYDDEAGRITLPRERSERWDMAHLAFAPTALKPRAYYWQLLRAYYRTSASAPQRRYIKARYGDRVYRRVFNGAMSITWQYLKLIVRPN</sequence>
<dbReference type="SUPFAM" id="SSF52242">
    <property type="entry name" value="Cobalamin (vitamin B12)-binding domain"/>
    <property type="match status" value="1"/>
</dbReference>
<comment type="cofactor">
    <cofactor evidence="1">
        <name>[4Fe-4S] cluster</name>
        <dbReference type="ChEBI" id="CHEBI:49883"/>
    </cofactor>
</comment>
<dbReference type="Proteomes" id="UP000226079">
    <property type="component" value="Unassembled WGS sequence"/>
</dbReference>